<evidence type="ECO:0000313" key="11">
    <source>
        <dbReference type="Proteomes" id="UP000653358"/>
    </source>
</evidence>
<comment type="caution">
    <text evidence="10">The sequence shown here is derived from an EMBL/GenBank/DDBJ whole genome shotgun (WGS) entry which is preliminary data.</text>
</comment>
<protein>
    <recommendedName>
        <fullName evidence="12">Acyl-ACP thioesterase</fullName>
    </recommendedName>
</protein>
<keyword evidence="3" id="KW-0378">Hydrolase</keyword>
<keyword evidence="2" id="KW-0444">Lipid biosynthesis</keyword>
<dbReference type="Pfam" id="PF01643">
    <property type="entry name" value="Acyl-ACP_TE"/>
    <property type="match status" value="1"/>
</dbReference>
<proteinExistence type="inferred from homology"/>
<evidence type="ECO:0000256" key="3">
    <source>
        <dbReference type="ARBA" id="ARBA00022801"/>
    </source>
</evidence>
<dbReference type="EMBL" id="WJBB01000013">
    <property type="protein sequence ID" value="MBC3797628.1"/>
    <property type="molecule type" value="Genomic_DNA"/>
</dbReference>
<dbReference type="Pfam" id="PF20791">
    <property type="entry name" value="Acyl-ACP_TE_C"/>
    <property type="match status" value="1"/>
</dbReference>
<evidence type="ECO:0000313" key="10">
    <source>
        <dbReference type="EMBL" id="MBC3797628.1"/>
    </source>
</evidence>
<evidence type="ECO:0000256" key="5">
    <source>
        <dbReference type="ARBA" id="ARBA00022946"/>
    </source>
</evidence>
<dbReference type="Gene3D" id="3.10.129.10">
    <property type="entry name" value="Hotdog Thioesterase"/>
    <property type="match status" value="2"/>
</dbReference>
<evidence type="ECO:0000259" key="9">
    <source>
        <dbReference type="Pfam" id="PF20791"/>
    </source>
</evidence>
<dbReference type="PANTHER" id="PTHR31727:SF6">
    <property type="entry name" value="OLEOYL-ACYL CARRIER PROTEIN THIOESTERASE 1, CHLOROPLASTIC"/>
    <property type="match status" value="1"/>
</dbReference>
<evidence type="ECO:0000256" key="4">
    <source>
        <dbReference type="ARBA" id="ARBA00022832"/>
    </source>
</evidence>
<dbReference type="InterPro" id="IPR002864">
    <property type="entry name" value="Acyl-ACP_thioesterase_NHD"/>
</dbReference>
<gene>
    <name evidence="10" type="ORF">GH807_11290</name>
</gene>
<feature type="domain" description="Acyl-ACP thioesterase-like C-terminal" evidence="9">
    <location>
        <begin position="150"/>
        <end position="241"/>
    </location>
</feature>
<dbReference type="CDD" id="cd00586">
    <property type="entry name" value="4HBT"/>
    <property type="match status" value="1"/>
</dbReference>
<dbReference type="InterPro" id="IPR045023">
    <property type="entry name" value="FATA/B"/>
</dbReference>
<keyword evidence="5" id="KW-0809">Transit peptide</keyword>
<dbReference type="PANTHER" id="PTHR31727">
    <property type="entry name" value="OLEOYL-ACYL CARRIER PROTEIN THIOESTERASE 1, CHLOROPLASTIC"/>
    <property type="match status" value="1"/>
</dbReference>
<evidence type="ECO:0000256" key="7">
    <source>
        <dbReference type="ARBA" id="ARBA00023160"/>
    </source>
</evidence>
<dbReference type="InterPro" id="IPR029069">
    <property type="entry name" value="HotDog_dom_sf"/>
</dbReference>
<evidence type="ECO:0008006" key="12">
    <source>
        <dbReference type="Google" id="ProtNLM"/>
    </source>
</evidence>
<dbReference type="RefSeq" id="WP_148605246.1">
    <property type="nucleotide sequence ID" value="NZ_RXYB01000019.1"/>
</dbReference>
<reference evidence="10 11" key="1">
    <citation type="journal article" date="2020" name="mSystems">
        <title>Defining Genomic and Predicted Metabolic Features of the Acetobacterium Genus.</title>
        <authorList>
            <person name="Ross D.E."/>
            <person name="Marshall C.W."/>
            <person name="Gulliver D."/>
            <person name="May H.D."/>
            <person name="Norman R.S."/>
        </authorList>
    </citation>
    <scope>NUCLEOTIDE SEQUENCE [LARGE SCALE GENOMIC DNA]</scope>
    <source>
        <strain evidence="10 11">DSM 9173</strain>
    </source>
</reference>
<keyword evidence="11" id="KW-1185">Reference proteome</keyword>
<keyword evidence="4" id="KW-0276">Fatty acid metabolism</keyword>
<sequence>MSTIASEQRKITCYESDYAGKMLPTTAMNYFQEVSTNQGDDLKIGSEFLKENHLAWFLVKYVIRFNKYPRYKDEIIATTRAIGMDKYCAIRRFTLEDEKGEVMVIADTQWLLVNRETDKMERMDEYPQFDVYDCHEKGEPVFKKIAKIKKVDYAKTFNVRFLDIDFNKHVNHVKYLAWAIEVLPMEMAATMDLAEAKIAYKAQCFYGDTIEALCEKLNEKLYRVDIVNQENILLCQLELKLN</sequence>
<name>A0ABR6WM90_9FIRM</name>
<feature type="domain" description="Acyl-ACP thioesterase N-terminal hotdog" evidence="8">
    <location>
        <begin position="9"/>
        <end position="125"/>
    </location>
</feature>
<evidence type="ECO:0000259" key="8">
    <source>
        <dbReference type="Pfam" id="PF01643"/>
    </source>
</evidence>
<keyword evidence="7" id="KW-0275">Fatty acid biosynthesis</keyword>
<evidence type="ECO:0000256" key="1">
    <source>
        <dbReference type="ARBA" id="ARBA00006500"/>
    </source>
</evidence>
<organism evidence="10 11">
    <name type="scientific">Acetobacterium tundrae</name>
    <dbReference type="NCBI Taxonomy" id="132932"/>
    <lineage>
        <taxon>Bacteria</taxon>
        <taxon>Bacillati</taxon>
        <taxon>Bacillota</taxon>
        <taxon>Clostridia</taxon>
        <taxon>Eubacteriales</taxon>
        <taxon>Eubacteriaceae</taxon>
        <taxon>Acetobacterium</taxon>
    </lineage>
</organism>
<evidence type="ECO:0000256" key="6">
    <source>
        <dbReference type="ARBA" id="ARBA00023098"/>
    </source>
</evidence>
<comment type="similarity">
    <text evidence="1">Belongs to the acyl-ACP thioesterase family.</text>
</comment>
<keyword evidence="6" id="KW-0443">Lipid metabolism</keyword>
<accession>A0ABR6WM90</accession>
<dbReference type="Proteomes" id="UP000653358">
    <property type="component" value="Unassembled WGS sequence"/>
</dbReference>
<dbReference type="InterPro" id="IPR049427">
    <property type="entry name" value="Acyl-ACP_TE_C"/>
</dbReference>
<dbReference type="SUPFAM" id="SSF54637">
    <property type="entry name" value="Thioesterase/thiol ester dehydrase-isomerase"/>
    <property type="match status" value="2"/>
</dbReference>
<evidence type="ECO:0000256" key="2">
    <source>
        <dbReference type="ARBA" id="ARBA00022516"/>
    </source>
</evidence>